<evidence type="ECO:0000313" key="1">
    <source>
        <dbReference type="EMBL" id="JAI94159.1"/>
    </source>
</evidence>
<dbReference type="InterPro" id="IPR043472">
    <property type="entry name" value="Macro_dom-like"/>
</dbReference>
<reference evidence="1" key="2">
    <citation type="submission" date="2015-10" db="EMBL/GenBank/DDBJ databases">
        <authorList>
            <person name="Gilbert D.G."/>
        </authorList>
    </citation>
    <scope>NUCLEOTIDE SEQUENCE</scope>
</reference>
<dbReference type="PANTHER" id="PTHR11106">
    <property type="entry name" value="GANGLIOSIDE INDUCED DIFFERENTIATION ASSOCIATED PROTEIN 2-RELATED"/>
    <property type="match status" value="1"/>
</dbReference>
<dbReference type="InterPro" id="IPR035793">
    <property type="entry name" value="Macro_GDAP2"/>
</dbReference>
<dbReference type="Gene3D" id="3.40.220.10">
    <property type="entry name" value="Leucine Aminopeptidase, subunit E, domain 1"/>
    <property type="match status" value="1"/>
</dbReference>
<dbReference type="SMART" id="SM00506">
    <property type="entry name" value="A1pp"/>
    <property type="match status" value="1"/>
</dbReference>
<dbReference type="PANTHER" id="PTHR11106:SF72">
    <property type="entry name" value="GANGLIOSIDE-INDUCED DIFFERENTIATION-ASSOCIATED PROTEIN 2"/>
    <property type="match status" value="1"/>
</dbReference>
<dbReference type="InterPro" id="IPR002589">
    <property type="entry name" value="Macro_dom"/>
</dbReference>
<dbReference type="OrthoDB" id="365077at2759"/>
<dbReference type="AlphaFoldDB" id="A0A0P4YFD8"/>
<organism evidence="1">
    <name type="scientific">Daphnia magna</name>
    <dbReference type="NCBI Taxonomy" id="35525"/>
    <lineage>
        <taxon>Eukaryota</taxon>
        <taxon>Metazoa</taxon>
        <taxon>Ecdysozoa</taxon>
        <taxon>Arthropoda</taxon>
        <taxon>Crustacea</taxon>
        <taxon>Branchiopoda</taxon>
        <taxon>Diplostraca</taxon>
        <taxon>Cladocera</taxon>
        <taxon>Anomopoda</taxon>
        <taxon>Daphniidae</taxon>
        <taxon>Daphnia</taxon>
    </lineage>
</organism>
<dbReference type="EMBL" id="GDIP01229242">
    <property type="protein sequence ID" value="JAI94159.1"/>
    <property type="molecule type" value="Transcribed_RNA"/>
</dbReference>
<dbReference type="Pfam" id="PF01661">
    <property type="entry name" value="Macro"/>
    <property type="match status" value="1"/>
</dbReference>
<reference evidence="1" key="1">
    <citation type="submission" date="2015-10" db="EMBL/GenBank/DDBJ databases">
        <title>Daphnia magna gene sets from two clonal populations assembled and annotated with EvidentialGene.</title>
        <authorList>
            <person name="Gilbert D."/>
            <person name="Podicheti R."/>
            <person name="Orsini L."/>
            <person name="Colbourne J."/>
            <person name="Pfrender M."/>
        </authorList>
    </citation>
    <scope>NUCLEOTIDE SEQUENCE</scope>
</reference>
<dbReference type="SUPFAM" id="SSF52949">
    <property type="entry name" value="Macro domain-like"/>
    <property type="match status" value="1"/>
</dbReference>
<sequence length="357" mass="40784">MEVESLARWSETNATNSSFLRILGLESYHESAPFKYRPDLNKKIILWEGDITALSVNALVHPTNESFTESSQLSQKVIECAGSKLKEELTTKIKYCRTGEAKITQGFDLPARYIIHTVGPKYNARYKTAAETALYFCYRNVMELVHEYHLSSVAIPIIYTVKRGYPPDEGAHLALRTIRRFLEQYGDSIESVILVLDANNYGIYQVLSPLYFPRSVQEAEFSRYQLPFEIGDPVNGEPIISDRRIRIIDNPQHAFQDSWEEPQDLSAKFGCSVSVGEHSFAQMEDDVDRQKLLGQPSHQRVGQPVTDIDHLTLQVQVNIVQLLRHTFLLSLQASKAYRPTFAVKADMNHHFQLTFVR</sequence>
<name>A0A0P4YFD8_9CRUS</name>
<dbReference type="CDD" id="cd02905">
    <property type="entry name" value="Macro_GDAP2-like"/>
    <property type="match status" value="1"/>
</dbReference>
<protein>
    <submittedName>
        <fullName evidence="1">Putative Ganglioside-induced differentiation-associated protein</fullName>
    </submittedName>
</protein>
<dbReference type="PROSITE" id="PS51154">
    <property type="entry name" value="MACRO"/>
    <property type="match status" value="1"/>
</dbReference>
<accession>A0A0P4YFD8</accession>
<proteinExistence type="predicted"/>